<proteinExistence type="predicted"/>
<dbReference type="InterPro" id="IPR029044">
    <property type="entry name" value="Nucleotide-diphossugar_trans"/>
</dbReference>
<feature type="non-terminal residue" evidence="2">
    <location>
        <position position="1"/>
    </location>
</feature>
<dbReference type="AlphaFoldDB" id="A0A383A2L8"/>
<accession>A0A383A2L8</accession>
<dbReference type="PANTHER" id="PTHR22916">
    <property type="entry name" value="GLYCOSYLTRANSFERASE"/>
    <property type="match status" value="1"/>
</dbReference>
<dbReference type="PANTHER" id="PTHR22916:SF3">
    <property type="entry name" value="UDP-GLCNAC:BETAGAL BETA-1,3-N-ACETYLGLUCOSAMINYLTRANSFERASE-LIKE PROTEIN 1"/>
    <property type="match status" value="1"/>
</dbReference>
<dbReference type="EMBL" id="UINC01188719">
    <property type="protein sequence ID" value="SVE02077.1"/>
    <property type="molecule type" value="Genomic_DNA"/>
</dbReference>
<protein>
    <recommendedName>
        <fullName evidence="1">Glycosyltransferase 2-like domain-containing protein</fullName>
    </recommendedName>
</protein>
<reference evidence="2" key="1">
    <citation type="submission" date="2018-05" db="EMBL/GenBank/DDBJ databases">
        <authorList>
            <person name="Lanie J.A."/>
            <person name="Ng W.-L."/>
            <person name="Kazmierczak K.M."/>
            <person name="Andrzejewski T.M."/>
            <person name="Davidsen T.M."/>
            <person name="Wayne K.J."/>
            <person name="Tettelin H."/>
            <person name="Glass J.I."/>
            <person name="Rusch D."/>
            <person name="Podicherti R."/>
            <person name="Tsui H.-C.T."/>
            <person name="Winkler M.E."/>
        </authorList>
    </citation>
    <scope>NUCLEOTIDE SEQUENCE</scope>
</reference>
<organism evidence="2">
    <name type="scientific">marine metagenome</name>
    <dbReference type="NCBI Taxonomy" id="408172"/>
    <lineage>
        <taxon>unclassified sequences</taxon>
        <taxon>metagenomes</taxon>
        <taxon>ecological metagenomes</taxon>
    </lineage>
</organism>
<dbReference type="Pfam" id="PF00535">
    <property type="entry name" value="Glycos_transf_2"/>
    <property type="match status" value="1"/>
</dbReference>
<gene>
    <name evidence="2" type="ORF">METZ01_LOCUS454931</name>
</gene>
<dbReference type="Gene3D" id="3.90.550.10">
    <property type="entry name" value="Spore Coat Polysaccharide Biosynthesis Protein SpsA, Chain A"/>
    <property type="match status" value="1"/>
</dbReference>
<feature type="domain" description="Glycosyltransferase 2-like" evidence="1">
    <location>
        <begin position="3"/>
        <end position="81"/>
    </location>
</feature>
<evidence type="ECO:0000313" key="2">
    <source>
        <dbReference type="EMBL" id="SVE02077.1"/>
    </source>
</evidence>
<dbReference type="InterPro" id="IPR001173">
    <property type="entry name" value="Glyco_trans_2-like"/>
</dbReference>
<evidence type="ECO:0000259" key="1">
    <source>
        <dbReference type="Pfam" id="PF00535"/>
    </source>
</evidence>
<sequence>RYSDKINIISQKNQGLASALNLGISKMKGSWFKWFSPDDVMYSNTIETLIDEAKNHPDNTIIYSNWNIIDDTGNILREFHESNYNELSEFDFNVRLLDGQQINVNTTLIPATLFKKYGVRELDDPVAIDYDFFLRSALLHDAKFRLTSKPLVKYRIHSDQLSHKNISKTLNYISEIKDEILMKLDEPLRNKYNHGLEQYKKTKPVKTKTLEFGMKLLSSAPTWASDRLLMLYLNKIRHNR</sequence>
<dbReference type="GO" id="GO:0016758">
    <property type="term" value="F:hexosyltransferase activity"/>
    <property type="evidence" value="ECO:0007669"/>
    <property type="project" value="UniProtKB-ARBA"/>
</dbReference>
<dbReference type="SUPFAM" id="SSF53448">
    <property type="entry name" value="Nucleotide-diphospho-sugar transferases"/>
    <property type="match status" value="1"/>
</dbReference>
<name>A0A383A2L8_9ZZZZ</name>